<protein>
    <submittedName>
        <fullName evidence="1">Uncharacterized protein</fullName>
    </submittedName>
</protein>
<keyword evidence="2" id="KW-1185">Reference proteome</keyword>
<organism evidence="1 2">
    <name type="scientific">Rhododendron simsii</name>
    <name type="common">Sims's rhododendron</name>
    <dbReference type="NCBI Taxonomy" id="118357"/>
    <lineage>
        <taxon>Eukaryota</taxon>
        <taxon>Viridiplantae</taxon>
        <taxon>Streptophyta</taxon>
        <taxon>Embryophyta</taxon>
        <taxon>Tracheophyta</taxon>
        <taxon>Spermatophyta</taxon>
        <taxon>Magnoliopsida</taxon>
        <taxon>eudicotyledons</taxon>
        <taxon>Gunneridae</taxon>
        <taxon>Pentapetalae</taxon>
        <taxon>asterids</taxon>
        <taxon>Ericales</taxon>
        <taxon>Ericaceae</taxon>
        <taxon>Ericoideae</taxon>
        <taxon>Rhodoreae</taxon>
        <taxon>Rhododendron</taxon>
    </lineage>
</organism>
<dbReference type="AlphaFoldDB" id="A0A834FWB2"/>
<evidence type="ECO:0000313" key="2">
    <source>
        <dbReference type="Proteomes" id="UP000626092"/>
    </source>
</evidence>
<dbReference type="PROSITE" id="PS51257">
    <property type="entry name" value="PROKAR_LIPOPROTEIN"/>
    <property type="match status" value="1"/>
</dbReference>
<gene>
    <name evidence="1" type="ORF">RHSIM_RhsimUnG0068900</name>
</gene>
<comment type="caution">
    <text evidence="1">The sequence shown here is derived from an EMBL/GenBank/DDBJ whole genome shotgun (WGS) entry which is preliminary data.</text>
</comment>
<accession>A0A834FWB2</accession>
<proteinExistence type="predicted"/>
<evidence type="ECO:0000313" key="1">
    <source>
        <dbReference type="EMBL" id="KAF7114992.1"/>
    </source>
</evidence>
<name>A0A834FWB2_RHOSS</name>
<dbReference type="Proteomes" id="UP000626092">
    <property type="component" value="Unassembled WGS sequence"/>
</dbReference>
<reference evidence="1" key="1">
    <citation type="submission" date="2019-11" db="EMBL/GenBank/DDBJ databases">
        <authorList>
            <person name="Liu Y."/>
            <person name="Hou J."/>
            <person name="Li T.-Q."/>
            <person name="Guan C.-H."/>
            <person name="Wu X."/>
            <person name="Wu H.-Z."/>
            <person name="Ling F."/>
            <person name="Zhang R."/>
            <person name="Shi X.-G."/>
            <person name="Ren J.-P."/>
            <person name="Chen E.-F."/>
            <person name="Sun J.-M."/>
        </authorList>
    </citation>
    <scope>NUCLEOTIDE SEQUENCE</scope>
    <source>
        <strain evidence="1">Adult_tree_wgs_1</strain>
        <tissue evidence="1">Leaves</tissue>
    </source>
</reference>
<dbReference type="EMBL" id="WJXA01000172">
    <property type="protein sequence ID" value="KAF7114992.1"/>
    <property type="molecule type" value="Genomic_DNA"/>
</dbReference>
<sequence>MDKNTLPTTLIIPSSSLLGCHQILHHNLPIADRDTNLYSVGVPLPSTELSNLGRYFRTDQIFSRKGNLALFHTQFRRHSVTDNGALELGRLSPEYIYYGFIGF</sequence>